<reference evidence="2 3" key="1">
    <citation type="submission" date="2019-12" db="EMBL/GenBank/DDBJ databases">
        <authorList>
            <person name="Woiski C."/>
        </authorList>
    </citation>
    <scope>NUCLEOTIDE SEQUENCE [LARGE SCALE GENOMIC DNA]</scope>
    <source>
        <strain evidence="2 3">BOE100</strain>
    </source>
</reference>
<dbReference type="SUPFAM" id="SSF118001">
    <property type="entry name" value="YehU-like"/>
    <property type="match status" value="1"/>
</dbReference>
<dbReference type="Proteomes" id="UP000442695">
    <property type="component" value="Unassembled WGS sequence"/>
</dbReference>
<dbReference type="InterPro" id="IPR010648">
    <property type="entry name" value="UPF0270"/>
</dbReference>
<evidence type="ECO:0000313" key="2">
    <source>
        <dbReference type="EMBL" id="KAF0254026.1"/>
    </source>
</evidence>
<dbReference type="AlphaFoldDB" id="A0A7V8J420"/>
<proteinExistence type="inferred from homology"/>
<dbReference type="Pfam" id="PF06794">
    <property type="entry name" value="UPF0270"/>
    <property type="match status" value="1"/>
</dbReference>
<accession>A0A7V8J420</accession>
<organism evidence="2 3">
    <name type="scientific">Pseudomonas putida</name>
    <name type="common">Arthrobacter siderocapsulatus</name>
    <dbReference type="NCBI Taxonomy" id="303"/>
    <lineage>
        <taxon>Bacteria</taxon>
        <taxon>Pseudomonadati</taxon>
        <taxon>Pseudomonadota</taxon>
        <taxon>Gammaproteobacteria</taxon>
        <taxon>Pseudomonadales</taxon>
        <taxon>Pseudomonadaceae</taxon>
        <taxon>Pseudomonas</taxon>
    </lineage>
</organism>
<protein>
    <submittedName>
        <fullName evidence="2">Uncharacterized protein</fullName>
    </submittedName>
</protein>
<dbReference type="EMBL" id="WOWR01000018">
    <property type="protein sequence ID" value="KAF0254026.1"/>
    <property type="molecule type" value="Genomic_DNA"/>
</dbReference>
<evidence type="ECO:0000256" key="1">
    <source>
        <dbReference type="ARBA" id="ARBA00006450"/>
    </source>
</evidence>
<evidence type="ECO:0000313" key="3">
    <source>
        <dbReference type="Proteomes" id="UP000442695"/>
    </source>
</evidence>
<dbReference type="InterPro" id="IPR036685">
    <property type="entry name" value="YehU-like_sf"/>
</dbReference>
<name>A0A7V8J420_PSEPU</name>
<gene>
    <name evidence="2" type="ORF">GN299_15255</name>
</gene>
<comment type="caution">
    <text evidence="2">The sequence shown here is derived from an EMBL/GenBank/DDBJ whole genome shotgun (WGS) entry which is preliminary data.</text>
</comment>
<dbReference type="RefSeq" id="WP_156859153.1">
    <property type="nucleotide sequence ID" value="NZ_WOWR01000018.1"/>
</dbReference>
<sequence length="205" mass="23307">MLIPHTQLQPQTLDDLMTDYVTRDGTADGTFTTLGERKAQLLEKLEREEAFITFNHEHLQACLVSRHEVSAEAIRDFEQAKAALSADRSADAAYEAKCQAAFETLYTELQASSTFPIALGRTTQTRDVHALQLDSKVTLEDLQGVLYKHSMGDYGSLTWGDKLQNLRAIRQKDYMLSLYEVRGQMLCVEMWAGHELTQVRLRTEY</sequence>
<comment type="similarity">
    <text evidence="1">Belongs to the UPF0270 family.</text>
</comment>
<dbReference type="Gene3D" id="1.10.10.610">
    <property type="entry name" value="YehU-like"/>
    <property type="match status" value="1"/>
</dbReference>